<dbReference type="PANTHER" id="PTHR38887:SF1">
    <property type="entry name" value="RAS MODIFICATION PROTEIN ERF4"/>
    <property type="match status" value="1"/>
</dbReference>
<dbReference type="InterPro" id="IPR053221">
    <property type="entry name" value="Burnettramic_acid_biosynth"/>
</dbReference>
<proteinExistence type="predicted"/>
<organism evidence="2 3">
    <name type="scientific">Seiridium cardinale</name>
    <dbReference type="NCBI Taxonomy" id="138064"/>
    <lineage>
        <taxon>Eukaryota</taxon>
        <taxon>Fungi</taxon>
        <taxon>Dikarya</taxon>
        <taxon>Ascomycota</taxon>
        <taxon>Pezizomycotina</taxon>
        <taxon>Sordariomycetes</taxon>
        <taxon>Xylariomycetidae</taxon>
        <taxon>Amphisphaeriales</taxon>
        <taxon>Sporocadaceae</taxon>
        <taxon>Seiridium</taxon>
    </lineage>
</organism>
<sequence length="308" mass="32519">MPSEKQTTDILRDKTDEAEAPPSYEAEAGPSTQTQTSVATTDIKSSEKGPTIASPFAFPADALAPSYTELATPIQQPIAIPQISPDPAAPFLQAYSPSLLAHGIPPETWAAFLNTLSAFLAAKVTDRAISHAADMAKNFGQMPKQFGKNVATHAKQLGRNISENAKKGNVLGAAFGVIGAAITLPISTAMNAAGAVVSIPSTTVNAVTQKPQTPRARAVVYTTVANKDWFGPRHLSAELLDTRELSSRLGISSNQILQSAVSGKSADAETQLSGLRTHISELTPDTPTKLKLGENTLWLVITKENDTH</sequence>
<keyword evidence="3" id="KW-1185">Reference proteome</keyword>
<dbReference type="PANTHER" id="PTHR38887">
    <property type="entry name" value="CHROMOSOME 21, WHOLE GENOME SHOTGUN SEQUENCE"/>
    <property type="match status" value="1"/>
</dbReference>
<reference evidence="2 3" key="1">
    <citation type="submission" date="2024-02" db="EMBL/GenBank/DDBJ databases">
        <title>First draft genome assembly of two strains of Seiridium cardinale.</title>
        <authorList>
            <person name="Emiliani G."/>
            <person name="Scali E."/>
        </authorList>
    </citation>
    <scope>NUCLEOTIDE SEQUENCE [LARGE SCALE GENOMIC DNA]</scope>
    <source>
        <strain evidence="2 3">BM-138-000479</strain>
    </source>
</reference>
<name>A0ABR2XD92_9PEZI</name>
<protein>
    <submittedName>
        <fullName evidence="2">Uncharacterized protein</fullName>
    </submittedName>
</protein>
<feature type="compositionally biased region" description="Basic and acidic residues" evidence="1">
    <location>
        <begin position="1"/>
        <end position="17"/>
    </location>
</feature>
<gene>
    <name evidence="2" type="ORF">SCAR479_11613</name>
</gene>
<evidence type="ECO:0000256" key="1">
    <source>
        <dbReference type="SAM" id="MobiDB-lite"/>
    </source>
</evidence>
<evidence type="ECO:0000313" key="2">
    <source>
        <dbReference type="EMBL" id="KAK9771684.1"/>
    </source>
</evidence>
<feature type="region of interest" description="Disordered" evidence="1">
    <location>
        <begin position="1"/>
        <end position="51"/>
    </location>
</feature>
<dbReference type="EMBL" id="JARVKM010000071">
    <property type="protein sequence ID" value="KAK9771684.1"/>
    <property type="molecule type" value="Genomic_DNA"/>
</dbReference>
<dbReference type="Proteomes" id="UP001465668">
    <property type="component" value="Unassembled WGS sequence"/>
</dbReference>
<accession>A0ABR2XD92</accession>
<comment type="caution">
    <text evidence="2">The sequence shown here is derived from an EMBL/GenBank/DDBJ whole genome shotgun (WGS) entry which is preliminary data.</text>
</comment>
<feature type="compositionally biased region" description="Low complexity" evidence="1">
    <location>
        <begin position="20"/>
        <end position="30"/>
    </location>
</feature>
<feature type="compositionally biased region" description="Polar residues" evidence="1">
    <location>
        <begin position="31"/>
        <end position="43"/>
    </location>
</feature>
<evidence type="ECO:0000313" key="3">
    <source>
        <dbReference type="Proteomes" id="UP001465668"/>
    </source>
</evidence>